<dbReference type="EMBL" id="CADCTV010000939">
    <property type="protein sequence ID" value="CAA9369704.1"/>
    <property type="molecule type" value="Genomic_DNA"/>
</dbReference>
<protein>
    <submittedName>
        <fullName evidence="2">Uncharacterized protein</fullName>
    </submittedName>
</protein>
<evidence type="ECO:0000313" key="2">
    <source>
        <dbReference type="EMBL" id="CAA9369704.1"/>
    </source>
</evidence>
<feature type="non-terminal residue" evidence="2">
    <location>
        <position position="40"/>
    </location>
</feature>
<organism evidence="2">
    <name type="scientific">uncultured Gemmatimonadota bacterium</name>
    <dbReference type="NCBI Taxonomy" id="203437"/>
    <lineage>
        <taxon>Bacteria</taxon>
        <taxon>Pseudomonadati</taxon>
        <taxon>Gemmatimonadota</taxon>
        <taxon>environmental samples</taxon>
    </lineage>
</organism>
<proteinExistence type="predicted"/>
<gene>
    <name evidence="2" type="ORF">AVDCRST_MAG89-4481</name>
</gene>
<accession>A0A6J4MWT3</accession>
<evidence type="ECO:0000256" key="1">
    <source>
        <dbReference type="SAM" id="MobiDB-lite"/>
    </source>
</evidence>
<sequence length="40" mass="4196">MRASLVSPGPVDTPLWDALDPDNTPGFTPRAQMLSAEAVA</sequence>
<dbReference type="AlphaFoldDB" id="A0A6J4MWT3"/>
<reference evidence="2" key="1">
    <citation type="submission" date="2020-02" db="EMBL/GenBank/DDBJ databases">
        <authorList>
            <person name="Meier V. D."/>
        </authorList>
    </citation>
    <scope>NUCLEOTIDE SEQUENCE</scope>
    <source>
        <strain evidence="2">AVDCRST_MAG89</strain>
    </source>
</reference>
<name>A0A6J4MWT3_9BACT</name>
<feature type="region of interest" description="Disordered" evidence="1">
    <location>
        <begin position="1"/>
        <end position="29"/>
    </location>
</feature>